<comment type="caution">
    <text evidence="1">The sequence shown here is derived from an EMBL/GenBank/DDBJ whole genome shotgun (WGS) entry which is preliminary data.</text>
</comment>
<evidence type="ECO:0000313" key="2">
    <source>
        <dbReference type="Proteomes" id="UP001595851"/>
    </source>
</evidence>
<gene>
    <name evidence="1" type="ORF">ACFOY2_34480</name>
</gene>
<protein>
    <submittedName>
        <fullName evidence="1">Uncharacterized protein</fullName>
    </submittedName>
</protein>
<accession>A0ABV8GHF5</accession>
<sequence length="65" mass="7281">MDDLDRVEPLDGQPGGCAGHLLPQIERLRTRLLANRALRDADETGGMWIMKPSNQNNIRLISGHF</sequence>
<dbReference type="RefSeq" id="WP_379532295.1">
    <property type="nucleotide sequence ID" value="NZ_JBHSBI010000021.1"/>
</dbReference>
<keyword evidence="2" id="KW-1185">Reference proteome</keyword>
<dbReference type="EMBL" id="JBHSBI010000021">
    <property type="protein sequence ID" value="MFC4012385.1"/>
    <property type="molecule type" value="Genomic_DNA"/>
</dbReference>
<name>A0ABV8GHF5_9ACTN</name>
<dbReference type="Proteomes" id="UP001595851">
    <property type="component" value="Unassembled WGS sequence"/>
</dbReference>
<reference evidence="2" key="1">
    <citation type="journal article" date="2019" name="Int. J. Syst. Evol. Microbiol.">
        <title>The Global Catalogue of Microorganisms (GCM) 10K type strain sequencing project: providing services to taxonomists for standard genome sequencing and annotation.</title>
        <authorList>
            <consortium name="The Broad Institute Genomics Platform"/>
            <consortium name="The Broad Institute Genome Sequencing Center for Infectious Disease"/>
            <person name="Wu L."/>
            <person name="Ma J."/>
        </authorList>
    </citation>
    <scope>NUCLEOTIDE SEQUENCE [LARGE SCALE GENOMIC DNA]</scope>
    <source>
        <strain evidence="2">TBRC 1276</strain>
    </source>
</reference>
<organism evidence="1 2">
    <name type="scientific">Nonomuraea purpurea</name>
    <dbReference type="NCBI Taxonomy" id="1849276"/>
    <lineage>
        <taxon>Bacteria</taxon>
        <taxon>Bacillati</taxon>
        <taxon>Actinomycetota</taxon>
        <taxon>Actinomycetes</taxon>
        <taxon>Streptosporangiales</taxon>
        <taxon>Streptosporangiaceae</taxon>
        <taxon>Nonomuraea</taxon>
    </lineage>
</organism>
<proteinExistence type="predicted"/>
<evidence type="ECO:0000313" key="1">
    <source>
        <dbReference type="EMBL" id="MFC4012385.1"/>
    </source>
</evidence>